<dbReference type="NCBIfam" id="TIGR00250">
    <property type="entry name" value="RNAse_H_YqgF"/>
    <property type="match status" value="1"/>
</dbReference>
<sequence length="158" mass="16930">MRTGVRLAIDLGTRRIGVARSDAAGILALPVETVYRDGGQELFRVAELVAEHEAKEIIIGLPRLLSGKEGKNAADVRAWGAELEQLLPTCNIRLVDERLTSVSAHQQLRSAGVGGRDHKSVVDQQAAVLILEQALEIERRTGRPPGLPLANGSESEGA</sequence>
<comment type="function">
    <text evidence="5">Could be a nuclease involved in processing of the 5'-end of pre-16S rRNA.</text>
</comment>
<dbReference type="EMBL" id="JAKNHJ010000006">
    <property type="protein sequence ID" value="MCG4617703.1"/>
    <property type="molecule type" value="Genomic_DNA"/>
</dbReference>
<comment type="caution">
    <text evidence="7">The sequence shown here is derived from an EMBL/GenBank/DDBJ whole genome shotgun (WGS) entry which is preliminary data.</text>
</comment>
<evidence type="ECO:0000313" key="7">
    <source>
        <dbReference type="EMBL" id="MCG4617703.1"/>
    </source>
</evidence>
<accession>A0AAJ1BB90</accession>
<dbReference type="GO" id="GO:0005829">
    <property type="term" value="C:cytosol"/>
    <property type="evidence" value="ECO:0007669"/>
    <property type="project" value="TreeGrafter"/>
</dbReference>
<dbReference type="InterPro" id="IPR037027">
    <property type="entry name" value="YqgF/RNaseH-like_dom_sf"/>
</dbReference>
<evidence type="ECO:0000313" key="8">
    <source>
        <dbReference type="Proteomes" id="UP001200537"/>
    </source>
</evidence>
<comment type="similarity">
    <text evidence="5">Belongs to the YqgF HJR family.</text>
</comment>
<evidence type="ECO:0000256" key="3">
    <source>
        <dbReference type="ARBA" id="ARBA00022722"/>
    </source>
</evidence>
<comment type="subcellular location">
    <subcellularLocation>
        <location evidence="5">Cytoplasm</location>
    </subcellularLocation>
</comment>
<keyword evidence="4 5" id="KW-0378">Hydrolase</keyword>
<dbReference type="RefSeq" id="WP_238127869.1">
    <property type="nucleotide sequence ID" value="NZ_JAGZVZ010000010.1"/>
</dbReference>
<evidence type="ECO:0000256" key="5">
    <source>
        <dbReference type="HAMAP-Rule" id="MF_00651"/>
    </source>
</evidence>
<evidence type="ECO:0000256" key="2">
    <source>
        <dbReference type="ARBA" id="ARBA00022517"/>
    </source>
</evidence>
<dbReference type="EC" id="3.1.-.-" evidence="5"/>
<dbReference type="Gene3D" id="3.30.420.140">
    <property type="entry name" value="YqgF/RNase H-like domain"/>
    <property type="match status" value="1"/>
</dbReference>
<dbReference type="InterPro" id="IPR012337">
    <property type="entry name" value="RNaseH-like_sf"/>
</dbReference>
<proteinExistence type="inferred from homology"/>
<organism evidence="7 8">
    <name type="scientific">Varibaculum cambriense</name>
    <dbReference type="NCBI Taxonomy" id="184870"/>
    <lineage>
        <taxon>Bacteria</taxon>
        <taxon>Bacillati</taxon>
        <taxon>Actinomycetota</taxon>
        <taxon>Actinomycetes</taxon>
        <taxon>Actinomycetales</taxon>
        <taxon>Actinomycetaceae</taxon>
        <taxon>Varibaculum</taxon>
    </lineage>
</organism>
<dbReference type="SUPFAM" id="SSF53098">
    <property type="entry name" value="Ribonuclease H-like"/>
    <property type="match status" value="1"/>
</dbReference>
<dbReference type="InterPro" id="IPR006641">
    <property type="entry name" value="YqgF/RNaseH-like_dom"/>
</dbReference>
<keyword evidence="2 5" id="KW-0690">Ribosome biogenesis</keyword>
<dbReference type="Pfam" id="PF03652">
    <property type="entry name" value="RuvX"/>
    <property type="match status" value="1"/>
</dbReference>
<evidence type="ECO:0000256" key="4">
    <source>
        <dbReference type="ARBA" id="ARBA00022801"/>
    </source>
</evidence>
<reference evidence="7" key="1">
    <citation type="submission" date="2022-01" db="EMBL/GenBank/DDBJ databases">
        <title>Collection of gut derived symbiotic bacterial strains cultured from healthy donors.</title>
        <authorList>
            <person name="Lin H."/>
            <person name="Kohout C."/>
            <person name="Waligurski E."/>
            <person name="Pamer E.G."/>
        </authorList>
    </citation>
    <scope>NUCLEOTIDE SEQUENCE</scope>
    <source>
        <strain evidence="7">DFI.7.46</strain>
    </source>
</reference>
<protein>
    <recommendedName>
        <fullName evidence="5">Putative pre-16S rRNA nuclease</fullName>
        <ecNumber evidence="5">3.1.-.-</ecNumber>
    </recommendedName>
</protein>
<evidence type="ECO:0000259" key="6">
    <source>
        <dbReference type="SMART" id="SM00732"/>
    </source>
</evidence>
<dbReference type="SMART" id="SM00732">
    <property type="entry name" value="YqgFc"/>
    <property type="match status" value="1"/>
</dbReference>
<evidence type="ECO:0000256" key="1">
    <source>
        <dbReference type="ARBA" id="ARBA00022490"/>
    </source>
</evidence>
<dbReference type="HAMAP" id="MF_00651">
    <property type="entry name" value="Nuclease_YqgF"/>
    <property type="match status" value="1"/>
</dbReference>
<dbReference type="GO" id="GO:0000967">
    <property type="term" value="P:rRNA 5'-end processing"/>
    <property type="evidence" value="ECO:0007669"/>
    <property type="project" value="UniProtKB-UniRule"/>
</dbReference>
<dbReference type="InterPro" id="IPR005227">
    <property type="entry name" value="YqgF"/>
</dbReference>
<dbReference type="GO" id="GO:0004518">
    <property type="term" value="F:nuclease activity"/>
    <property type="evidence" value="ECO:0007669"/>
    <property type="project" value="UniProtKB-KW"/>
</dbReference>
<dbReference type="PANTHER" id="PTHR33317">
    <property type="entry name" value="POLYNUCLEOTIDYL TRANSFERASE, RIBONUCLEASE H-LIKE SUPERFAMILY PROTEIN"/>
    <property type="match status" value="1"/>
</dbReference>
<dbReference type="PANTHER" id="PTHR33317:SF4">
    <property type="entry name" value="POLYNUCLEOTIDYL TRANSFERASE, RIBONUCLEASE H-LIKE SUPERFAMILY PROTEIN"/>
    <property type="match status" value="1"/>
</dbReference>
<name>A0AAJ1BB90_9ACTO</name>
<dbReference type="AlphaFoldDB" id="A0AAJ1BB90"/>
<dbReference type="GO" id="GO:0016788">
    <property type="term" value="F:hydrolase activity, acting on ester bonds"/>
    <property type="evidence" value="ECO:0007669"/>
    <property type="project" value="UniProtKB-UniRule"/>
</dbReference>
<feature type="domain" description="YqgF/RNase H-like" evidence="6">
    <location>
        <begin position="4"/>
        <end position="104"/>
    </location>
</feature>
<dbReference type="CDD" id="cd16964">
    <property type="entry name" value="YqgF"/>
    <property type="match status" value="1"/>
</dbReference>
<gene>
    <name evidence="7" type="primary">ruvX</name>
    <name evidence="7" type="ORF">L0M99_04225</name>
</gene>
<keyword evidence="1 5" id="KW-0963">Cytoplasm</keyword>
<keyword evidence="3 5" id="KW-0540">Nuclease</keyword>
<dbReference type="Proteomes" id="UP001200537">
    <property type="component" value="Unassembled WGS sequence"/>
</dbReference>